<keyword evidence="4 6" id="KW-0949">S-adenosyl-L-methionine</keyword>
<dbReference type="AlphaFoldDB" id="A0AAD9MI29"/>
<evidence type="ECO:0000256" key="5">
    <source>
        <dbReference type="ARBA" id="ARBA00023242"/>
    </source>
</evidence>
<feature type="domain" description="Methyltransferase" evidence="7">
    <location>
        <begin position="56"/>
        <end position="153"/>
    </location>
</feature>
<dbReference type="FunFam" id="2.70.160.11:FF:000001">
    <property type="entry name" value="Blast:Protein arginine N-methyltransferase 1"/>
    <property type="match status" value="1"/>
</dbReference>
<dbReference type="FunFam" id="3.40.50.150:FF:000116">
    <property type="entry name" value="probable protein arginine N-methyltransferase 1"/>
    <property type="match status" value="1"/>
</dbReference>
<evidence type="ECO:0000313" key="10">
    <source>
        <dbReference type="Proteomes" id="UP001255856"/>
    </source>
</evidence>
<evidence type="ECO:0000256" key="1">
    <source>
        <dbReference type="ARBA" id="ARBA00004123"/>
    </source>
</evidence>
<dbReference type="GO" id="GO:0032259">
    <property type="term" value="P:methylation"/>
    <property type="evidence" value="ECO:0007669"/>
    <property type="project" value="UniProtKB-KW"/>
</dbReference>
<evidence type="ECO:0000256" key="2">
    <source>
        <dbReference type="ARBA" id="ARBA00022603"/>
    </source>
</evidence>
<gene>
    <name evidence="9" type="primary">PRMT1</name>
    <name evidence="9" type="ORF">QBZ16_001908</name>
</gene>
<name>A0AAD9MI29_PROWI</name>
<reference evidence="9" key="1">
    <citation type="submission" date="2021-01" db="EMBL/GenBank/DDBJ databases">
        <authorList>
            <person name="Eckstrom K.M.E."/>
        </authorList>
    </citation>
    <scope>NUCLEOTIDE SEQUENCE</scope>
    <source>
        <strain evidence="9">UVCC 0001</strain>
    </source>
</reference>
<dbReference type="Pfam" id="PF22528">
    <property type="entry name" value="PRMT_C"/>
    <property type="match status" value="1"/>
</dbReference>
<dbReference type="InterPro" id="IPR025799">
    <property type="entry name" value="Arg_MeTrfase"/>
</dbReference>
<proteinExistence type="predicted"/>
<dbReference type="EMBL" id="JASFZW010000002">
    <property type="protein sequence ID" value="KAK2079514.1"/>
    <property type="molecule type" value="Genomic_DNA"/>
</dbReference>
<dbReference type="Gene3D" id="3.40.50.150">
    <property type="entry name" value="Vaccinia Virus protein VP39"/>
    <property type="match status" value="1"/>
</dbReference>
<evidence type="ECO:0000313" key="9">
    <source>
        <dbReference type="EMBL" id="KAK2079514.1"/>
    </source>
</evidence>
<accession>A0AAD9MI29</accession>
<dbReference type="InterPro" id="IPR041698">
    <property type="entry name" value="Methyltransf_25"/>
</dbReference>
<dbReference type="Gene3D" id="2.70.160.11">
    <property type="entry name" value="Hnrnp arginine n-methyltransferase1"/>
    <property type="match status" value="1"/>
</dbReference>
<keyword evidence="3 6" id="KW-0808">Transferase</keyword>
<organism evidence="9 10">
    <name type="scientific">Prototheca wickerhamii</name>
    <dbReference type="NCBI Taxonomy" id="3111"/>
    <lineage>
        <taxon>Eukaryota</taxon>
        <taxon>Viridiplantae</taxon>
        <taxon>Chlorophyta</taxon>
        <taxon>core chlorophytes</taxon>
        <taxon>Trebouxiophyceae</taxon>
        <taxon>Chlorellales</taxon>
        <taxon>Chlorellaceae</taxon>
        <taxon>Prototheca</taxon>
    </lineage>
</organism>
<dbReference type="CDD" id="cd02440">
    <property type="entry name" value="AdoMet_MTases"/>
    <property type="match status" value="1"/>
</dbReference>
<dbReference type="SUPFAM" id="SSF53335">
    <property type="entry name" value="S-adenosyl-L-methionine-dependent methyltransferases"/>
    <property type="match status" value="1"/>
</dbReference>
<comment type="subcellular location">
    <subcellularLocation>
        <location evidence="1">Nucleus</location>
    </subcellularLocation>
</comment>
<evidence type="ECO:0000256" key="3">
    <source>
        <dbReference type="ARBA" id="ARBA00022679"/>
    </source>
</evidence>
<evidence type="ECO:0000259" key="8">
    <source>
        <dbReference type="Pfam" id="PF22528"/>
    </source>
</evidence>
<evidence type="ECO:0000259" key="7">
    <source>
        <dbReference type="Pfam" id="PF13649"/>
    </source>
</evidence>
<dbReference type="GO" id="GO:0042054">
    <property type="term" value="F:histone methyltransferase activity"/>
    <property type="evidence" value="ECO:0007669"/>
    <property type="project" value="TreeGrafter"/>
</dbReference>
<evidence type="ECO:0000256" key="4">
    <source>
        <dbReference type="ARBA" id="ARBA00022691"/>
    </source>
</evidence>
<dbReference type="PANTHER" id="PTHR11006:SF53">
    <property type="entry name" value="PROTEIN ARGININE N-METHYLTRANSFERASE 3"/>
    <property type="match status" value="1"/>
</dbReference>
<protein>
    <submittedName>
        <fullName evidence="9">Protein arginine N-methyltransferase 1</fullName>
    </submittedName>
</protein>
<dbReference type="PROSITE" id="PS51678">
    <property type="entry name" value="SAM_MT_PRMT"/>
    <property type="match status" value="1"/>
</dbReference>
<feature type="domain" description="Protein arginine N-methyltransferase" evidence="8">
    <location>
        <begin position="158"/>
        <end position="321"/>
    </location>
</feature>
<dbReference type="GO" id="GO:0016274">
    <property type="term" value="F:protein-arginine N-methyltransferase activity"/>
    <property type="evidence" value="ECO:0007669"/>
    <property type="project" value="InterPro"/>
</dbReference>
<dbReference type="Pfam" id="PF13649">
    <property type="entry name" value="Methyltransf_25"/>
    <property type="match status" value="1"/>
</dbReference>
<comment type="caution">
    <text evidence="9">The sequence shown here is derived from an EMBL/GenBank/DDBJ whole genome shotgun (WGS) entry which is preliminary data.</text>
</comment>
<keyword evidence="5" id="KW-0539">Nucleus</keyword>
<dbReference type="Proteomes" id="UP001255856">
    <property type="component" value="Unassembled WGS sequence"/>
</dbReference>
<dbReference type="GO" id="GO:0005634">
    <property type="term" value="C:nucleus"/>
    <property type="evidence" value="ECO:0007669"/>
    <property type="project" value="UniProtKB-SubCell"/>
</dbReference>
<dbReference type="PANTHER" id="PTHR11006">
    <property type="entry name" value="PROTEIN ARGININE N-METHYLTRANSFERASE"/>
    <property type="match status" value="1"/>
</dbReference>
<evidence type="ECO:0000256" key="6">
    <source>
        <dbReference type="PROSITE-ProRule" id="PRU01015"/>
    </source>
</evidence>
<keyword evidence="2 6" id="KW-0489">Methyltransferase</keyword>
<dbReference type="InterPro" id="IPR029063">
    <property type="entry name" value="SAM-dependent_MTases_sf"/>
</dbReference>
<keyword evidence="10" id="KW-1185">Reference proteome</keyword>
<dbReference type="InterPro" id="IPR055135">
    <property type="entry name" value="PRMT_dom"/>
</dbReference>
<sequence>MMDTDTKEDHLTAADYYADSYGHFGIHEEMLKDEVRTKSYMHAILRNAHQFRGKVVLDVGCGTGILSLFAAKAGAAHVYGIDMSAIATQAQAIVRDNGYEDRVTILQGKVEEVALPVERVDIIISEWMGYFLVYESMLDTVLWARDKWLAPGGLIFPDKASLHVVAIEDAEYKSEKITWWDNVYGFDMSCIGKMALSEPLVDCVDADQIATHAALLKTFDLKTMRKEDASFEASFALATARKDYVHAFVAYFDIEFADGHKPLVFSTGPRSRATHWKQTVFYLKETLVVHPNEVIKGKFKCVPNSKNPRDLEITVSYSFKGKEGAWEGSQHYKMR</sequence>